<sequence length="32" mass="3938">MQLSMIYQQSRRQLKGIGSMELNTFRYIYSMY</sequence>
<evidence type="ECO:0000313" key="1">
    <source>
        <dbReference type="EMBL" id="ACO32066.1"/>
    </source>
</evidence>
<name>C1F7G8_ACIC5</name>
<gene>
    <name evidence="1" type="ordered locus">ACP_3535</name>
</gene>
<protein>
    <submittedName>
        <fullName evidence="1">Uncharacterized protein</fullName>
    </submittedName>
</protein>
<reference evidence="1 2" key="1">
    <citation type="journal article" date="2009" name="Appl. Environ. Microbiol.">
        <title>Three genomes from the phylum Acidobacteria provide insight into the lifestyles of these microorganisms in soils.</title>
        <authorList>
            <person name="Ward N.L."/>
            <person name="Challacombe J.F."/>
            <person name="Janssen P.H."/>
            <person name="Henrissat B."/>
            <person name="Coutinho P.M."/>
            <person name="Wu M."/>
            <person name="Xie G."/>
            <person name="Haft D.H."/>
            <person name="Sait M."/>
            <person name="Badger J."/>
            <person name="Barabote R.D."/>
            <person name="Bradley B."/>
            <person name="Brettin T.S."/>
            <person name="Brinkac L.M."/>
            <person name="Bruce D."/>
            <person name="Creasy T."/>
            <person name="Daugherty S.C."/>
            <person name="Davidsen T.M."/>
            <person name="DeBoy R.T."/>
            <person name="Detter J.C."/>
            <person name="Dodson R.J."/>
            <person name="Durkin A.S."/>
            <person name="Ganapathy A."/>
            <person name="Gwinn-Giglio M."/>
            <person name="Han C.S."/>
            <person name="Khouri H."/>
            <person name="Kiss H."/>
            <person name="Kothari S.P."/>
            <person name="Madupu R."/>
            <person name="Nelson K.E."/>
            <person name="Nelson W.C."/>
            <person name="Paulsen I."/>
            <person name="Penn K."/>
            <person name="Ren Q."/>
            <person name="Rosovitz M.J."/>
            <person name="Selengut J.D."/>
            <person name="Shrivastava S."/>
            <person name="Sullivan S.A."/>
            <person name="Tapia R."/>
            <person name="Thompson L.S."/>
            <person name="Watkins K.L."/>
            <person name="Yang Q."/>
            <person name="Yu C."/>
            <person name="Zafar N."/>
            <person name="Zhou L."/>
            <person name="Kuske C.R."/>
        </authorList>
    </citation>
    <scope>NUCLEOTIDE SEQUENCE [LARGE SCALE GENOMIC DNA]</scope>
    <source>
        <strain evidence="2">ATCC 51196 / DSM 11244 / BCRC 80197 / JCM 7670 / NBRC 15755 / NCIMB 13165 / 161</strain>
    </source>
</reference>
<organism evidence="1 2">
    <name type="scientific">Acidobacterium capsulatum (strain ATCC 51196 / DSM 11244 / BCRC 80197 / JCM 7670 / NBRC 15755 / NCIMB 13165 / 161)</name>
    <dbReference type="NCBI Taxonomy" id="240015"/>
    <lineage>
        <taxon>Bacteria</taxon>
        <taxon>Pseudomonadati</taxon>
        <taxon>Acidobacteriota</taxon>
        <taxon>Terriglobia</taxon>
        <taxon>Terriglobales</taxon>
        <taxon>Acidobacteriaceae</taxon>
        <taxon>Acidobacterium</taxon>
    </lineage>
</organism>
<proteinExistence type="predicted"/>
<dbReference type="Proteomes" id="UP000002207">
    <property type="component" value="Chromosome"/>
</dbReference>
<evidence type="ECO:0000313" key="2">
    <source>
        <dbReference type="Proteomes" id="UP000002207"/>
    </source>
</evidence>
<keyword evidence="2" id="KW-1185">Reference proteome</keyword>
<dbReference type="KEGG" id="aca:ACP_3535"/>
<accession>C1F7G8</accession>
<dbReference type="HOGENOM" id="CLU_3387583_0_0_0"/>
<dbReference type="InParanoid" id="C1F7G8"/>
<dbReference type="EMBL" id="CP001472">
    <property type="protein sequence ID" value="ACO32066.1"/>
    <property type="molecule type" value="Genomic_DNA"/>
</dbReference>
<dbReference type="AlphaFoldDB" id="C1F7G8"/>